<reference evidence="3" key="1">
    <citation type="journal article" date="2014" name="Int. J. Syst. Evol. Microbiol.">
        <title>Complete genome of a new Firmicutes species belonging to the dominant human colonic microbiota ('Ruminococcus bicirculans') reveals two chromosomes and a selective capacity to utilize plant glucans.</title>
        <authorList>
            <consortium name="NISC Comparative Sequencing Program"/>
            <person name="Wegmann U."/>
            <person name="Louis P."/>
            <person name="Goesmann A."/>
            <person name="Henrissat B."/>
            <person name="Duncan S.H."/>
            <person name="Flint H.J."/>
        </authorList>
    </citation>
    <scope>NUCLEOTIDE SEQUENCE</scope>
    <source>
        <strain evidence="3">NBRC 103408</strain>
    </source>
</reference>
<name>A0ABQ5U0C9_9PROT</name>
<protein>
    <submittedName>
        <fullName evidence="3">FAD-dependent catabolic D-arginine dehydrogenase DauA</fullName>
    </submittedName>
</protein>
<accession>A0ABQ5U0C9</accession>
<dbReference type="Gene3D" id="3.50.50.60">
    <property type="entry name" value="FAD/NAD(P)-binding domain"/>
    <property type="match status" value="1"/>
</dbReference>
<dbReference type="EMBL" id="BSNF01000001">
    <property type="protein sequence ID" value="GLQ05120.1"/>
    <property type="molecule type" value="Genomic_DNA"/>
</dbReference>
<gene>
    <name evidence="3" type="primary">dauA</name>
    <name evidence="3" type="ORF">GCM10007924_03410</name>
</gene>
<dbReference type="PANTHER" id="PTHR13847">
    <property type="entry name" value="SARCOSINE DEHYDROGENASE-RELATED"/>
    <property type="match status" value="1"/>
</dbReference>
<dbReference type="Pfam" id="PF01266">
    <property type="entry name" value="DAO"/>
    <property type="match status" value="1"/>
</dbReference>
<dbReference type="RefSeq" id="WP_169559147.1">
    <property type="nucleotide sequence ID" value="NZ_BSNF01000001.1"/>
</dbReference>
<evidence type="ECO:0000313" key="3">
    <source>
        <dbReference type="EMBL" id="GLQ05120.1"/>
    </source>
</evidence>
<dbReference type="PANTHER" id="PTHR13847:SF287">
    <property type="entry name" value="FAD-DEPENDENT OXIDOREDUCTASE DOMAIN-CONTAINING PROTEIN 1"/>
    <property type="match status" value="1"/>
</dbReference>
<sequence>MSSELYDIVVIGAGIAGASIAAELSADAKVLLLERESQPGYHTTGRSAAVFSSTYGPPVIRALSRASERFFNDPRSEFTPHPLLKPRGLLFAARADQSASLEALHEELGDAVSRIPLTQAREIQPLLKADYLAHTLFDSSSADIDVDALHQHYLKTYRAAGDTLKTATEITGLDQSGSAWTVTTPHGEFRAGIVVNAAGAWADEIAALAGIAPAGLVPKRRTALLVSPPDGVETESLPMTVDVDEEFYLKPDAGKLLISPADETPSAPCDAQPEDLDVAVCVDRIQQAFDLPIRRIDHKWAGLRSFFADKCPIAGFEPGRDGFFWLAGQGGYGIQSAPALSRTAAALVLGTPLPQDIQDEGVTAEALSRTRADLNP</sequence>
<evidence type="ECO:0000313" key="4">
    <source>
        <dbReference type="Proteomes" id="UP001161409"/>
    </source>
</evidence>
<dbReference type="InterPro" id="IPR006076">
    <property type="entry name" value="FAD-dep_OxRdtase"/>
</dbReference>
<dbReference type="InterPro" id="IPR036188">
    <property type="entry name" value="FAD/NAD-bd_sf"/>
</dbReference>
<keyword evidence="1" id="KW-0560">Oxidoreductase</keyword>
<feature type="domain" description="FAD dependent oxidoreductase" evidence="2">
    <location>
        <begin position="7"/>
        <end position="347"/>
    </location>
</feature>
<evidence type="ECO:0000256" key="1">
    <source>
        <dbReference type="ARBA" id="ARBA00023002"/>
    </source>
</evidence>
<dbReference type="Proteomes" id="UP001161409">
    <property type="component" value="Unassembled WGS sequence"/>
</dbReference>
<keyword evidence="4" id="KW-1185">Reference proteome</keyword>
<evidence type="ECO:0000259" key="2">
    <source>
        <dbReference type="Pfam" id="PF01266"/>
    </source>
</evidence>
<proteinExistence type="predicted"/>
<dbReference type="Gene3D" id="3.30.9.10">
    <property type="entry name" value="D-Amino Acid Oxidase, subunit A, domain 2"/>
    <property type="match status" value="1"/>
</dbReference>
<reference evidence="3" key="2">
    <citation type="submission" date="2023-01" db="EMBL/GenBank/DDBJ databases">
        <title>Draft genome sequence of Sneathiella chinensis strain NBRC 103408.</title>
        <authorList>
            <person name="Sun Q."/>
            <person name="Mori K."/>
        </authorList>
    </citation>
    <scope>NUCLEOTIDE SEQUENCE</scope>
    <source>
        <strain evidence="3">NBRC 103408</strain>
    </source>
</reference>
<organism evidence="3 4">
    <name type="scientific">Sneathiella chinensis</name>
    <dbReference type="NCBI Taxonomy" id="349750"/>
    <lineage>
        <taxon>Bacteria</taxon>
        <taxon>Pseudomonadati</taxon>
        <taxon>Pseudomonadota</taxon>
        <taxon>Alphaproteobacteria</taxon>
        <taxon>Sneathiellales</taxon>
        <taxon>Sneathiellaceae</taxon>
        <taxon>Sneathiella</taxon>
    </lineage>
</organism>
<comment type="caution">
    <text evidence="3">The sequence shown here is derived from an EMBL/GenBank/DDBJ whole genome shotgun (WGS) entry which is preliminary data.</text>
</comment>
<dbReference type="SUPFAM" id="SSF51905">
    <property type="entry name" value="FAD/NAD(P)-binding domain"/>
    <property type="match status" value="1"/>
</dbReference>